<keyword evidence="2" id="KW-1133">Transmembrane helix</keyword>
<sequence length="422" mass="44502">MRTLQDDGLTGSAAVVAQIFRRQTNCITCPDTAPSCKTHICDAGLTCVITVQSCDACAKVECQRLITKSQTTAAPDTSNGGGNKGAPVGAIVGGVFGFLVVVFVAAFFIIRRNKKKQKEAYEASVATWAVEKDGSSFGGHRDARASTHSVGSIASTVLTRASNVIQIAYIPGVTNRSNPNSPGFLGVPPVPAIPGQHLSPASEEHFFSANDIARQSVWSTNSGFTVNTADPRASVATTIYRNNAIVSPLAATATVVRAKVAVVNVKSSPAVSSSSSSPKHSPAGTPPVPSLDLSKFPAPNADGMLSPRPPLSPAFSVGSTFLNSNNKGHMSTVQEEREDRRSMLSTRTGEDGRSPFSDRASVLTDTVAPLKIKNPGRTSPARHMEGDIRMSFRPVSEFNSDENTSSSSREKSPFGDENRLKP</sequence>
<gene>
    <name evidence="4" type="ORF">Dda_7686</name>
</gene>
<evidence type="ECO:0000259" key="3">
    <source>
        <dbReference type="Pfam" id="PF09463"/>
    </source>
</evidence>
<feature type="compositionally biased region" description="Low complexity" evidence="1">
    <location>
        <begin position="268"/>
        <end position="283"/>
    </location>
</feature>
<feature type="compositionally biased region" description="Polar residues" evidence="1">
    <location>
        <begin position="397"/>
        <end position="407"/>
    </location>
</feature>
<feature type="compositionally biased region" description="Polar residues" evidence="1">
    <location>
        <begin position="317"/>
        <end position="333"/>
    </location>
</feature>
<accession>A0AAD6IW82</accession>
<feature type="transmembrane region" description="Helical" evidence="2">
    <location>
        <begin position="88"/>
        <end position="110"/>
    </location>
</feature>
<dbReference type="Pfam" id="PF09463">
    <property type="entry name" value="Opy2"/>
    <property type="match status" value="1"/>
</dbReference>
<feature type="compositionally biased region" description="Basic and acidic residues" evidence="1">
    <location>
        <begin position="408"/>
        <end position="422"/>
    </location>
</feature>
<feature type="domain" description="Membrane anchor Opy2 N-terminal" evidence="3">
    <location>
        <begin position="26"/>
        <end position="62"/>
    </location>
</feature>
<name>A0AAD6IW82_DREDA</name>
<keyword evidence="5" id="KW-1185">Reference proteome</keyword>
<protein>
    <recommendedName>
        <fullName evidence="3">Membrane anchor Opy2 N-terminal domain-containing protein</fullName>
    </recommendedName>
</protein>
<feature type="region of interest" description="Disordered" evidence="1">
    <location>
        <begin position="370"/>
        <end position="422"/>
    </location>
</feature>
<dbReference type="Proteomes" id="UP001221413">
    <property type="component" value="Unassembled WGS sequence"/>
</dbReference>
<dbReference type="InterPro" id="IPR018571">
    <property type="entry name" value="Membrane_anchor_Opy2_N"/>
</dbReference>
<evidence type="ECO:0000313" key="4">
    <source>
        <dbReference type="EMBL" id="KAJ6257896.1"/>
    </source>
</evidence>
<organism evidence="4 5">
    <name type="scientific">Drechslerella dactyloides</name>
    <name type="common">Nematode-trapping fungus</name>
    <name type="synonym">Arthrobotrys dactyloides</name>
    <dbReference type="NCBI Taxonomy" id="74499"/>
    <lineage>
        <taxon>Eukaryota</taxon>
        <taxon>Fungi</taxon>
        <taxon>Dikarya</taxon>
        <taxon>Ascomycota</taxon>
        <taxon>Pezizomycotina</taxon>
        <taxon>Orbiliomycetes</taxon>
        <taxon>Orbiliales</taxon>
        <taxon>Orbiliaceae</taxon>
        <taxon>Drechslerella</taxon>
    </lineage>
</organism>
<feature type="region of interest" description="Disordered" evidence="1">
    <location>
        <begin position="268"/>
        <end position="358"/>
    </location>
</feature>
<evidence type="ECO:0000313" key="5">
    <source>
        <dbReference type="Proteomes" id="UP001221413"/>
    </source>
</evidence>
<evidence type="ECO:0000256" key="1">
    <source>
        <dbReference type="SAM" id="MobiDB-lite"/>
    </source>
</evidence>
<reference evidence="4" key="1">
    <citation type="submission" date="2023-01" db="EMBL/GenBank/DDBJ databases">
        <title>The chitinases involved in constricting ring structure development in the nematode-trapping fungus Drechslerella dactyloides.</title>
        <authorList>
            <person name="Wang R."/>
            <person name="Zhang L."/>
            <person name="Tang P."/>
            <person name="Li S."/>
            <person name="Liang L."/>
        </authorList>
    </citation>
    <scope>NUCLEOTIDE SEQUENCE</scope>
    <source>
        <strain evidence="4">YMF1.00031</strain>
    </source>
</reference>
<comment type="caution">
    <text evidence="4">The sequence shown here is derived from an EMBL/GenBank/DDBJ whole genome shotgun (WGS) entry which is preliminary data.</text>
</comment>
<dbReference type="EMBL" id="JAQGDS010000010">
    <property type="protein sequence ID" value="KAJ6257896.1"/>
    <property type="molecule type" value="Genomic_DNA"/>
</dbReference>
<proteinExistence type="predicted"/>
<keyword evidence="2" id="KW-0812">Transmembrane</keyword>
<keyword evidence="2" id="KW-0472">Membrane</keyword>
<dbReference type="AlphaFoldDB" id="A0AAD6IW82"/>
<evidence type="ECO:0000256" key="2">
    <source>
        <dbReference type="SAM" id="Phobius"/>
    </source>
</evidence>
<feature type="compositionally biased region" description="Basic and acidic residues" evidence="1">
    <location>
        <begin position="334"/>
        <end position="353"/>
    </location>
</feature>